<evidence type="ECO:0000256" key="1">
    <source>
        <dbReference type="SAM" id="MobiDB-lite"/>
    </source>
</evidence>
<reference evidence="2 3" key="1">
    <citation type="journal article" date="2015" name="Stand. Genomic Sci.">
        <title>Complete genome sequence and description of Salinispira pacifica gen. nov., sp. nov., a novel spirochaete isolated form a hypersaline microbial mat.</title>
        <authorList>
            <person name="Ben Hania W."/>
            <person name="Joseph M."/>
            <person name="Schumann P."/>
            <person name="Bunk B."/>
            <person name="Fiebig A."/>
            <person name="Sproer C."/>
            <person name="Klenk H.P."/>
            <person name="Fardeau M.L."/>
            <person name="Spring S."/>
        </authorList>
    </citation>
    <scope>NUCLEOTIDE SEQUENCE [LARGE SCALE GENOMIC DNA]</scope>
    <source>
        <strain evidence="2 3">L21-RPul-D2</strain>
    </source>
</reference>
<dbReference type="AlphaFoldDB" id="V5WF81"/>
<proteinExistence type="predicted"/>
<feature type="region of interest" description="Disordered" evidence="1">
    <location>
        <begin position="1"/>
        <end position="37"/>
    </location>
</feature>
<organism evidence="2 3">
    <name type="scientific">Salinispira pacifica</name>
    <dbReference type="NCBI Taxonomy" id="1307761"/>
    <lineage>
        <taxon>Bacteria</taxon>
        <taxon>Pseudomonadati</taxon>
        <taxon>Spirochaetota</taxon>
        <taxon>Spirochaetia</taxon>
        <taxon>Spirochaetales</taxon>
        <taxon>Spirochaetaceae</taxon>
        <taxon>Salinispira</taxon>
    </lineage>
</organism>
<evidence type="ECO:0000313" key="2">
    <source>
        <dbReference type="EMBL" id="AHC14295.1"/>
    </source>
</evidence>
<accession>V5WF81</accession>
<protein>
    <submittedName>
        <fullName evidence="2">Uncharacterized protein</fullName>
    </submittedName>
</protein>
<dbReference type="Proteomes" id="UP000018680">
    <property type="component" value="Chromosome"/>
</dbReference>
<dbReference type="EMBL" id="CP006939">
    <property type="protein sequence ID" value="AHC14295.1"/>
    <property type="molecule type" value="Genomic_DNA"/>
</dbReference>
<keyword evidence="3" id="KW-1185">Reference proteome</keyword>
<name>V5WF81_9SPIO</name>
<dbReference type="HOGENOM" id="CLU_3348461_0_0_12"/>
<gene>
    <name evidence="2" type="ORF">L21SP2_0875</name>
</gene>
<dbReference type="STRING" id="1307761.L21SP2_0875"/>
<evidence type="ECO:0000313" key="3">
    <source>
        <dbReference type="Proteomes" id="UP000018680"/>
    </source>
</evidence>
<dbReference type="KEGG" id="slr:L21SP2_0875"/>
<sequence>MKRRRNSMVCLPAGLSRSDFDRQNRSRIPVSPRLKDG</sequence>